<dbReference type="Pfam" id="PF00400">
    <property type="entry name" value="WD40"/>
    <property type="match status" value="1"/>
</dbReference>
<gene>
    <name evidence="8" type="ORF">N335_09006</name>
</gene>
<dbReference type="Gene3D" id="2.130.10.10">
    <property type="entry name" value="YVTN repeat-like/Quinoprotein amine dehydrogenase"/>
    <property type="match status" value="5"/>
</dbReference>
<dbReference type="InterPro" id="IPR019775">
    <property type="entry name" value="WD40_repeat_CS"/>
</dbReference>
<feature type="repeat" description="WD" evidence="3">
    <location>
        <begin position="82"/>
        <end position="123"/>
    </location>
</feature>
<name>A0A091TWM6_PHALP</name>
<dbReference type="InterPro" id="IPR050630">
    <property type="entry name" value="WD_repeat_EMAP"/>
</dbReference>
<feature type="repeat" description="WD" evidence="3">
    <location>
        <begin position="956"/>
        <end position="997"/>
    </location>
</feature>
<feature type="non-terminal residue" evidence="8">
    <location>
        <position position="1140"/>
    </location>
</feature>
<feature type="domain" description="EML-like first beta-propeller" evidence="7">
    <location>
        <begin position="581"/>
        <end position="799"/>
    </location>
</feature>
<dbReference type="PANTHER" id="PTHR13720">
    <property type="entry name" value="WD-40 REPEAT PROTEIN"/>
    <property type="match status" value="1"/>
</dbReference>
<dbReference type="PANTHER" id="PTHR13720:SF33">
    <property type="entry name" value="HELP DOMAIN-CONTAINING PROTEIN"/>
    <property type="match status" value="1"/>
</dbReference>
<feature type="non-terminal residue" evidence="8">
    <location>
        <position position="1"/>
    </location>
</feature>
<evidence type="ECO:0000313" key="9">
    <source>
        <dbReference type="Proteomes" id="UP000053638"/>
    </source>
</evidence>
<evidence type="ECO:0000256" key="1">
    <source>
        <dbReference type="ARBA" id="ARBA00022574"/>
    </source>
</evidence>
<dbReference type="InterPro" id="IPR055440">
    <property type="entry name" value="Beta-prop_WDR90_4th"/>
</dbReference>
<feature type="region of interest" description="Disordered" evidence="4">
    <location>
        <begin position="480"/>
        <end position="510"/>
    </location>
</feature>
<dbReference type="PhylomeDB" id="A0A091TWM6"/>
<proteinExistence type="predicted"/>
<dbReference type="InterPro" id="IPR015943">
    <property type="entry name" value="WD40/YVTN_repeat-like_dom_sf"/>
</dbReference>
<feature type="region of interest" description="Disordered" evidence="4">
    <location>
        <begin position="437"/>
        <end position="456"/>
    </location>
</feature>
<keyword evidence="1 3" id="KW-0853">WD repeat</keyword>
<protein>
    <submittedName>
        <fullName evidence="8">WD repeat-containing protein 90</fullName>
    </submittedName>
</protein>
<reference evidence="8 9" key="1">
    <citation type="submission" date="2014-04" db="EMBL/GenBank/DDBJ databases">
        <title>Genome evolution of avian class.</title>
        <authorList>
            <person name="Zhang G."/>
            <person name="Li C."/>
        </authorList>
    </citation>
    <scope>NUCLEOTIDE SEQUENCE [LARGE SCALE GENOMIC DNA]</scope>
    <source>
        <strain evidence="8">BGI_N335</strain>
    </source>
</reference>
<dbReference type="Proteomes" id="UP000053638">
    <property type="component" value="Unassembled WGS sequence"/>
</dbReference>
<dbReference type="Pfam" id="PF23409">
    <property type="entry name" value="Beta-prop_EML"/>
    <property type="match status" value="1"/>
</dbReference>
<dbReference type="InterPro" id="IPR036322">
    <property type="entry name" value="WD40_repeat_dom_sf"/>
</dbReference>
<feature type="domain" description="WDR90 4th beta-propeller" evidence="5">
    <location>
        <begin position="870"/>
        <end position="1140"/>
    </location>
</feature>
<evidence type="ECO:0000259" key="7">
    <source>
        <dbReference type="Pfam" id="PF23409"/>
    </source>
</evidence>
<dbReference type="InterPro" id="IPR001680">
    <property type="entry name" value="WD40_rpt"/>
</dbReference>
<evidence type="ECO:0000259" key="5">
    <source>
        <dbReference type="Pfam" id="PF23342"/>
    </source>
</evidence>
<dbReference type="InterPro" id="IPR055439">
    <property type="entry name" value="Beta-prop_EML_1st"/>
</dbReference>
<dbReference type="FunFam" id="2.130.10.10:FF:003525">
    <property type="entry name" value="WD repeat domain 90"/>
    <property type="match status" value="1"/>
</dbReference>
<dbReference type="FunFam" id="2.130.10.10:FF:001066">
    <property type="entry name" value="WD repeat domain 90"/>
    <property type="match status" value="1"/>
</dbReference>
<dbReference type="SUPFAM" id="SSF50978">
    <property type="entry name" value="WD40 repeat-like"/>
    <property type="match status" value="3"/>
</dbReference>
<dbReference type="SUPFAM" id="SSF51004">
    <property type="entry name" value="C-terminal (heme d1) domain of cytochrome cd1-nitrite reductase"/>
    <property type="match status" value="1"/>
</dbReference>
<dbReference type="SMART" id="SM00320">
    <property type="entry name" value="WD40"/>
    <property type="match status" value="16"/>
</dbReference>
<dbReference type="PROSITE" id="PS50082">
    <property type="entry name" value="WD_REPEATS_2"/>
    <property type="match status" value="3"/>
</dbReference>
<keyword evidence="9" id="KW-1185">Reference proteome</keyword>
<keyword evidence="2" id="KW-0677">Repeat</keyword>
<dbReference type="GO" id="GO:0005929">
    <property type="term" value="C:cilium"/>
    <property type="evidence" value="ECO:0007669"/>
    <property type="project" value="UniProtKB-ARBA"/>
</dbReference>
<accession>A0A091TWM6</accession>
<dbReference type="PROSITE" id="PS50294">
    <property type="entry name" value="WD_REPEATS_REGION"/>
    <property type="match status" value="2"/>
</dbReference>
<feature type="repeat" description="WD" evidence="3">
    <location>
        <begin position="864"/>
        <end position="905"/>
    </location>
</feature>
<dbReference type="GO" id="GO:0005874">
    <property type="term" value="C:microtubule"/>
    <property type="evidence" value="ECO:0007669"/>
    <property type="project" value="UniProtKB-KW"/>
</dbReference>
<dbReference type="EMBL" id="KK467746">
    <property type="protein sequence ID" value="KFQ82839.1"/>
    <property type="molecule type" value="Genomic_DNA"/>
</dbReference>
<dbReference type="PROSITE" id="PS00678">
    <property type="entry name" value="WD_REPEATS_1"/>
    <property type="match status" value="1"/>
</dbReference>
<sequence>FSGPGIAINSISISSTFCATGSEDGYLRLWPLDFSAVVLEAEHEAPVSSACISPDSRKVLCTTTAGNLGYLDIQSRHYNTLMRSHEDSVLAFSVEGIWKQMATVSRDNTIRVWDLVSMQQLYDFTAAEEMPCAVAFHPTQQILACGFDSGTVRTFSLAASDLLVEHKQHRTVITGLTFSPDGNFMFSSCLQGTLALYSCMAQKSHVLRVLCNVVARDAGSGPDALVVSGDSHLLAFVGPSKYIVTVMEACSLDELLRVDISILNLNSTALDSAVRVCFAPAPRGELLVSTSSNKILMLDAKTGRLVREVSPVHKLSCSSLALSKDGRYLLTAGDKVIKVWDYQMRFDINFQVYIGHSELVRQVAFTPDQQHVVSVGDAIFLWDFLALPAERSPLAGSEKLKDASETPRQTAPLPLLSLPPCLDVSSVHQAGCQSIFSESDKEEEAGPPGSSRVVANGDKDASVLVVESVRNEELIVRPKVRQESLKSPGQSSNEPRKETKSPKSQCSIRPDSYRHFTPRFKASVLPQSFLSPPAGSEVLKLKAVIGYNGNGRGNMVWNPDTGFFAYTCGCVIVVEDLHSGSQNHWLGHAEEISTLAVSHDAQVLASASGKRNGDSHCQICIWNIQDGVCTASLFHHETQVQAMAFSRDDRFLVTLGDYRDQTIAFWNTYTCELMLSTSISEPVHDVAFSPLSHRELACVGKGAMMFWLLEQQGADVNLKVHRAPAPDVLGPVELTSICYGADTLLYSGTNSGQICVWDTETNCCFMTWEADEGEIGVLVCGRNRLVSGSNTKRIRLWVVAAVQELRLKGPDARSSSVLLEHEITLDGTIVSAAFDDSLEMGIVGTTAGTLWYINWTESTSIRLISGHKNKVTEVCFSPDETHCATCGEDGSVRIWSLGSMELVVQFQVLNQSCQCLAWKPRPVVAWGAESQHVVAGYSDGTIRVFSISRTEMELKMHPHAAALTAIAYSTDGEMILSGGKDGLVAISSPRTGMTIRVLAEHKGSPITVLQCTRKQYRDFGVEGGELWLATSSDRRVSVWASDWLKDKCELLDWLSFPAPAGPEGLGSLPPSLAAFCPWEPGTLVYVGFGMQKEALFYSLRKKQVVEKISLPYFATSLSLSPAARFMAVGFGERLLRLLCC</sequence>
<feature type="domain" description="WDR90/POC16 second beta-propeller" evidence="6">
    <location>
        <begin position="93"/>
        <end position="383"/>
    </location>
</feature>
<evidence type="ECO:0000256" key="3">
    <source>
        <dbReference type="PROSITE-ProRule" id="PRU00221"/>
    </source>
</evidence>
<organism evidence="8 9">
    <name type="scientific">Phaethon lepturus</name>
    <name type="common">White-tailed tropicbird</name>
    <dbReference type="NCBI Taxonomy" id="97097"/>
    <lineage>
        <taxon>Eukaryota</taxon>
        <taxon>Metazoa</taxon>
        <taxon>Chordata</taxon>
        <taxon>Craniata</taxon>
        <taxon>Vertebrata</taxon>
        <taxon>Euteleostomi</taxon>
        <taxon>Archelosauria</taxon>
        <taxon>Archosauria</taxon>
        <taxon>Dinosauria</taxon>
        <taxon>Saurischia</taxon>
        <taxon>Theropoda</taxon>
        <taxon>Coelurosauria</taxon>
        <taxon>Aves</taxon>
        <taxon>Neognathae</taxon>
        <taxon>Neoaves</taxon>
        <taxon>Phaethontimorphae</taxon>
        <taxon>Phaethontiformes</taxon>
        <taxon>Phaethontidae</taxon>
        <taxon>Phaethon</taxon>
    </lineage>
</organism>
<dbReference type="InterPro" id="IPR055441">
    <property type="entry name" value="Beta-prop_WDR90_POC16_2nd"/>
</dbReference>
<evidence type="ECO:0000256" key="4">
    <source>
        <dbReference type="SAM" id="MobiDB-lite"/>
    </source>
</evidence>
<dbReference type="Pfam" id="PF23393">
    <property type="entry name" value="Beta-prop_WDR90_POC16_2nd"/>
    <property type="match status" value="1"/>
</dbReference>
<dbReference type="Pfam" id="PF23342">
    <property type="entry name" value="WDR90_beta-prop_4th"/>
    <property type="match status" value="1"/>
</dbReference>
<evidence type="ECO:0000256" key="2">
    <source>
        <dbReference type="ARBA" id="ARBA00022737"/>
    </source>
</evidence>
<evidence type="ECO:0000259" key="6">
    <source>
        <dbReference type="Pfam" id="PF23393"/>
    </source>
</evidence>
<dbReference type="InterPro" id="IPR011048">
    <property type="entry name" value="Haem_d1_sf"/>
</dbReference>
<evidence type="ECO:0000313" key="8">
    <source>
        <dbReference type="EMBL" id="KFQ82839.1"/>
    </source>
</evidence>
<dbReference type="AlphaFoldDB" id="A0A091TWM6"/>